<dbReference type="STRING" id="1640674.SAMN05216323_101943"/>
<dbReference type="GO" id="GO:0016301">
    <property type="term" value="F:kinase activity"/>
    <property type="evidence" value="ECO:0007669"/>
    <property type="project" value="UniProtKB-KW"/>
</dbReference>
<dbReference type="SUPFAM" id="SSF51206">
    <property type="entry name" value="cAMP-binding domain-like"/>
    <property type="match status" value="1"/>
</dbReference>
<dbReference type="InterPro" id="IPR014710">
    <property type="entry name" value="RmlC-like_jellyroll"/>
</dbReference>
<dbReference type="Gene3D" id="2.60.120.10">
    <property type="entry name" value="Jelly Rolls"/>
    <property type="match status" value="1"/>
</dbReference>
<reference evidence="2 3" key="1">
    <citation type="submission" date="2016-09" db="EMBL/GenBank/DDBJ databases">
        <authorList>
            <person name="Capua I."/>
            <person name="De Benedictis P."/>
            <person name="Joannis T."/>
            <person name="Lombin L.H."/>
            <person name="Cattoli G."/>
        </authorList>
    </citation>
    <scope>NUCLEOTIDE SEQUENCE [LARGE SCALE GENOMIC DNA]</scope>
    <source>
        <strain evidence="2 3">A7P-90m</strain>
    </source>
</reference>
<dbReference type="InterPro" id="IPR000595">
    <property type="entry name" value="cNMP-bd_dom"/>
</dbReference>
<gene>
    <name evidence="2" type="ORF">SAMN05216323_101943</name>
</gene>
<dbReference type="AlphaFoldDB" id="A0A1G6JC95"/>
<protein>
    <submittedName>
        <fullName evidence="2">cAMP-binding domain of CRP or a regulatory subunit of cAMP-dependent protein kinases</fullName>
    </submittedName>
</protein>
<dbReference type="EMBL" id="FMYP01000019">
    <property type="protein sequence ID" value="SDC16358.1"/>
    <property type="molecule type" value="Genomic_DNA"/>
</dbReference>
<accession>A0A1G6JC95</accession>
<dbReference type="Proteomes" id="UP000199452">
    <property type="component" value="Unassembled WGS sequence"/>
</dbReference>
<evidence type="ECO:0000313" key="2">
    <source>
        <dbReference type="EMBL" id="SDC16358.1"/>
    </source>
</evidence>
<dbReference type="InterPro" id="IPR018490">
    <property type="entry name" value="cNMP-bd_dom_sf"/>
</dbReference>
<keyword evidence="3" id="KW-1185">Reference proteome</keyword>
<evidence type="ECO:0000259" key="1">
    <source>
        <dbReference type="Pfam" id="PF00027"/>
    </source>
</evidence>
<dbReference type="CDD" id="cd00038">
    <property type="entry name" value="CAP_ED"/>
    <property type="match status" value="1"/>
</dbReference>
<dbReference type="OrthoDB" id="1092431at2"/>
<keyword evidence="2" id="KW-0808">Transferase</keyword>
<feature type="domain" description="Cyclic nucleotide-binding" evidence="1">
    <location>
        <begin position="90"/>
        <end position="176"/>
    </location>
</feature>
<dbReference type="Pfam" id="PF00027">
    <property type="entry name" value="cNMP_binding"/>
    <property type="match status" value="1"/>
</dbReference>
<evidence type="ECO:0000313" key="3">
    <source>
        <dbReference type="Proteomes" id="UP000199452"/>
    </source>
</evidence>
<keyword evidence="2" id="KW-0418">Kinase</keyword>
<name>A0A1G6JC95_9BACT</name>
<organism evidence="2 3">
    <name type="scientific">Williamwhitmania taraxaci</name>
    <dbReference type="NCBI Taxonomy" id="1640674"/>
    <lineage>
        <taxon>Bacteria</taxon>
        <taxon>Pseudomonadati</taxon>
        <taxon>Bacteroidota</taxon>
        <taxon>Bacteroidia</taxon>
        <taxon>Bacteroidales</taxon>
        <taxon>Williamwhitmaniaceae</taxon>
        <taxon>Williamwhitmania</taxon>
    </lineage>
</organism>
<proteinExistence type="predicted"/>
<sequence length="253" mass="29275">MGNMSKSRCYNESCAVLSICLNPCIGGEAILLPTNKIVRMELYFAINCLRAIFETYKSEMFNKLRQQLECEITVSAELMLQLEARGVILRFHKNEYVLQAGEVCDFSCFIQYGCFIHLHINADGKESIIGFAVDEAYSFFSSPESYFTRQPSVCGIRALEDSMVIRYSRTDLDELCITFPEFSTFYYKIIADGFLTLYKFNTLRLTLTSTEFLKYLLTKQPIYLQRIPDKYIALFMGISKEWLCKLKTKILRS</sequence>